<feature type="compositionally biased region" description="Polar residues" evidence="1">
    <location>
        <begin position="204"/>
        <end position="225"/>
    </location>
</feature>
<proteinExistence type="predicted"/>
<dbReference type="Proteomes" id="UP000242519">
    <property type="component" value="Unassembled WGS sequence"/>
</dbReference>
<evidence type="ECO:0000313" key="3">
    <source>
        <dbReference type="Proteomes" id="UP000242519"/>
    </source>
</evidence>
<protein>
    <submittedName>
        <fullName evidence="2">Uncharacterized protein</fullName>
    </submittedName>
</protein>
<sequence>MENIFPGAPSPTGGQHLTVVPRYSVRCQTSVAFSPAERVRVPALRWALRGVFLDPPSAENEGIDGKWHGTIWHTRMAHPGSPTPWVRRRADASGGRLQLPKLRRPQGGCFYGACLALLLRQLPKPEGRLDPRSEVYPAGLLAGQAPERMLKPCERSLNDPGRDSAPVWGLPGLATKQWLELEIDVGTESAPIPTRAGRPVPHATPTSPDKYQCRVQESTETPCLD</sequence>
<evidence type="ECO:0000256" key="1">
    <source>
        <dbReference type="SAM" id="MobiDB-lite"/>
    </source>
</evidence>
<dbReference type="AlphaFoldDB" id="A0A218YYE4"/>
<evidence type="ECO:0000313" key="2">
    <source>
        <dbReference type="EMBL" id="OWP00502.1"/>
    </source>
</evidence>
<keyword evidence="3" id="KW-1185">Reference proteome</keyword>
<comment type="caution">
    <text evidence="2">The sequence shown here is derived from an EMBL/GenBank/DDBJ whole genome shotgun (WGS) entry which is preliminary data.</text>
</comment>
<accession>A0A218YYE4</accession>
<dbReference type="EMBL" id="MZNU01000318">
    <property type="protein sequence ID" value="OWP00502.1"/>
    <property type="molecule type" value="Genomic_DNA"/>
</dbReference>
<name>A0A218YYE4_9HELO</name>
<gene>
    <name evidence="2" type="ORF">B2J93_4251</name>
</gene>
<reference evidence="2 3" key="1">
    <citation type="submission" date="2017-04" db="EMBL/GenBank/DDBJ databases">
        <title>Draft genome sequence of Marssonina coronaria NL1: causal agent of apple blotch.</title>
        <authorList>
            <person name="Cheng Q."/>
        </authorList>
    </citation>
    <scope>NUCLEOTIDE SEQUENCE [LARGE SCALE GENOMIC DNA]</scope>
    <source>
        <strain evidence="2 3">NL1</strain>
    </source>
</reference>
<feature type="region of interest" description="Disordered" evidence="1">
    <location>
        <begin position="189"/>
        <end position="225"/>
    </location>
</feature>
<organism evidence="2 3">
    <name type="scientific">Diplocarpon coronariae</name>
    <dbReference type="NCBI Taxonomy" id="2795749"/>
    <lineage>
        <taxon>Eukaryota</taxon>
        <taxon>Fungi</taxon>
        <taxon>Dikarya</taxon>
        <taxon>Ascomycota</taxon>
        <taxon>Pezizomycotina</taxon>
        <taxon>Leotiomycetes</taxon>
        <taxon>Helotiales</taxon>
        <taxon>Drepanopezizaceae</taxon>
        <taxon>Diplocarpon</taxon>
    </lineage>
</organism>
<dbReference type="InParanoid" id="A0A218YYE4"/>